<accession>A0A9F7TS44</accession>
<dbReference type="RefSeq" id="XP_053543451.1">
    <property type="nucleotide sequence ID" value="XM_053687476.1"/>
</dbReference>
<reference evidence="2" key="1">
    <citation type="journal article" date="2016" name="Nat. Commun.">
        <title>The channel catfish genome sequence provides insights into the evolution of scale formation in teleosts.</title>
        <authorList>
            <person name="Liu Z."/>
            <person name="Liu S."/>
            <person name="Yao J."/>
            <person name="Bao L."/>
            <person name="Zhang J."/>
            <person name="Li Y."/>
            <person name="Jiang C."/>
            <person name="Sun L."/>
            <person name="Wang R."/>
            <person name="Zhang Y."/>
            <person name="Zhou T."/>
            <person name="Zeng Q."/>
            <person name="Fu Q."/>
            <person name="Gao S."/>
            <person name="Li N."/>
            <person name="Koren S."/>
            <person name="Jiang Y."/>
            <person name="Zimin A."/>
            <person name="Xu P."/>
            <person name="Phillippy A.M."/>
            <person name="Geng X."/>
            <person name="Song L."/>
            <person name="Sun F."/>
            <person name="Li C."/>
            <person name="Wang X."/>
            <person name="Chen A."/>
            <person name="Jin Y."/>
            <person name="Yuan Z."/>
            <person name="Yang Y."/>
            <person name="Tan S."/>
            <person name="Peatman E."/>
            <person name="Lu J."/>
            <person name="Qin Z."/>
            <person name="Dunham R."/>
            <person name="Li Z."/>
            <person name="Sonstegard T."/>
            <person name="Feng J."/>
            <person name="Danzmann R.G."/>
            <person name="Schroeder S."/>
            <person name="Scheffler B."/>
            <person name="Duke M.V."/>
            <person name="Ballard L."/>
            <person name="Kucuktas H."/>
            <person name="Kaltenboeck L."/>
            <person name="Liu H."/>
            <person name="Armbruster J."/>
            <person name="Xie Y."/>
            <person name="Kirby M.L."/>
            <person name="Tian Y."/>
            <person name="Flanagan M.E."/>
            <person name="Mu W."/>
            <person name="Waldbieser G.C."/>
        </authorList>
    </citation>
    <scope>NUCLEOTIDE SEQUENCE [LARGE SCALE GENOMIC DNA]</scope>
    <source>
        <strain evidence="2">SDA103</strain>
    </source>
</reference>
<name>A0A9F7TS44_ICTPU</name>
<dbReference type="KEGG" id="ipu:108277653"/>
<dbReference type="GeneID" id="108277653"/>
<organism evidence="2 3">
    <name type="scientific">Ictalurus punctatus</name>
    <name type="common">Channel catfish</name>
    <name type="synonym">Silurus punctatus</name>
    <dbReference type="NCBI Taxonomy" id="7998"/>
    <lineage>
        <taxon>Eukaryota</taxon>
        <taxon>Metazoa</taxon>
        <taxon>Chordata</taxon>
        <taxon>Craniata</taxon>
        <taxon>Vertebrata</taxon>
        <taxon>Euteleostomi</taxon>
        <taxon>Actinopterygii</taxon>
        <taxon>Neopterygii</taxon>
        <taxon>Teleostei</taxon>
        <taxon>Ostariophysi</taxon>
        <taxon>Siluriformes</taxon>
        <taxon>Ictaluridae</taxon>
        <taxon>Ictalurus</taxon>
    </lineage>
</organism>
<feature type="chain" id="PRO_5039946201" evidence="1">
    <location>
        <begin position="25"/>
        <end position="90"/>
    </location>
</feature>
<protein>
    <submittedName>
        <fullName evidence="3">Uncharacterized protein LOC108277653</fullName>
    </submittedName>
</protein>
<gene>
    <name evidence="3" type="primary">LOC108277653</name>
</gene>
<evidence type="ECO:0000256" key="1">
    <source>
        <dbReference type="SAM" id="SignalP"/>
    </source>
</evidence>
<evidence type="ECO:0000313" key="3">
    <source>
        <dbReference type="RefSeq" id="XP_053543451.1"/>
    </source>
</evidence>
<evidence type="ECO:0000313" key="2">
    <source>
        <dbReference type="Proteomes" id="UP000221080"/>
    </source>
</evidence>
<sequence>MDKRYLPFLTLMLLLGVSAGTVLCDACSPESEAEKEIEENLCRSSFGFSLAPPPWRGQTCEWSLKGGIESYVGKAQSKNNRWQCSRTLSG</sequence>
<keyword evidence="1" id="KW-0732">Signal</keyword>
<dbReference type="Proteomes" id="UP000221080">
    <property type="component" value="Chromosome 17"/>
</dbReference>
<reference evidence="3" key="2">
    <citation type="submission" date="2025-08" db="UniProtKB">
        <authorList>
            <consortium name="RefSeq"/>
        </authorList>
    </citation>
    <scope>IDENTIFICATION</scope>
    <source>
        <tissue evidence="3">Blood</tissue>
    </source>
</reference>
<feature type="signal peptide" evidence="1">
    <location>
        <begin position="1"/>
        <end position="24"/>
    </location>
</feature>
<keyword evidence="2" id="KW-1185">Reference proteome</keyword>
<proteinExistence type="predicted"/>
<dbReference type="AlphaFoldDB" id="A0A9F7TS44"/>